<organism evidence="2 3">
    <name type="scientific">Bacillus cereus VD133</name>
    <dbReference type="NCBI Taxonomy" id="1053233"/>
    <lineage>
        <taxon>Bacteria</taxon>
        <taxon>Bacillati</taxon>
        <taxon>Bacillota</taxon>
        <taxon>Bacilli</taxon>
        <taxon>Bacillales</taxon>
        <taxon>Bacillaceae</taxon>
        <taxon>Bacillus</taxon>
        <taxon>Bacillus cereus group</taxon>
    </lineage>
</organism>
<dbReference type="EMBL" id="AHFB01000133">
    <property type="protein sequence ID" value="EOO25743.1"/>
    <property type="molecule type" value="Genomic_DNA"/>
</dbReference>
<gene>
    <name evidence="2" type="ORF">IIU_06081</name>
</gene>
<protein>
    <submittedName>
        <fullName evidence="2">Uncharacterized protein</fullName>
    </submittedName>
</protein>
<evidence type="ECO:0000256" key="1">
    <source>
        <dbReference type="SAM" id="Phobius"/>
    </source>
</evidence>
<comment type="caution">
    <text evidence="2">The sequence shown here is derived from an EMBL/GenBank/DDBJ whole genome shotgun (WGS) entry which is preliminary data.</text>
</comment>
<keyword evidence="1" id="KW-0812">Transmembrane</keyword>
<sequence length="37" mass="4299">MAKKITSSFILIFMMCLIPNYMQDMSNLVNDSIERIS</sequence>
<feature type="transmembrane region" description="Helical" evidence="1">
    <location>
        <begin position="5"/>
        <end position="22"/>
    </location>
</feature>
<name>A0A9W5PKW2_BACCE</name>
<evidence type="ECO:0000313" key="3">
    <source>
        <dbReference type="Proteomes" id="UP000014018"/>
    </source>
</evidence>
<proteinExistence type="predicted"/>
<reference evidence="2 3" key="1">
    <citation type="submission" date="2012-12" db="EMBL/GenBank/DDBJ databases">
        <title>The Genome Sequence of Bacillus cereus VD133.</title>
        <authorList>
            <consortium name="The Broad Institute Genome Sequencing Platform"/>
            <consortium name="The Broad Institute Genome Sequencing Center for Infectious Disease"/>
            <person name="Feldgarden M."/>
            <person name="Van der Auwera G.A."/>
            <person name="Mahillon J."/>
            <person name="Duprez V."/>
            <person name="Timmery S."/>
            <person name="Mattelet C."/>
            <person name="Dierick K."/>
            <person name="Sun M."/>
            <person name="Yu Z."/>
            <person name="Zhu L."/>
            <person name="Hu X."/>
            <person name="Shank E.B."/>
            <person name="Swiecicka I."/>
            <person name="Hansen B.M."/>
            <person name="Andrup L."/>
            <person name="Walker B."/>
            <person name="Young S.K."/>
            <person name="Zeng Q."/>
            <person name="Gargeya S."/>
            <person name="Fitzgerald M."/>
            <person name="Haas B."/>
            <person name="Abouelleil A."/>
            <person name="Alvarado L."/>
            <person name="Arachchi H.M."/>
            <person name="Berlin A.M."/>
            <person name="Chapman S.B."/>
            <person name="Dewar J."/>
            <person name="Goldberg J."/>
            <person name="Griggs A."/>
            <person name="Gujja S."/>
            <person name="Hansen M."/>
            <person name="Howarth C."/>
            <person name="Imamovic A."/>
            <person name="Larimer J."/>
            <person name="McCowan C."/>
            <person name="Murphy C."/>
            <person name="Neiman D."/>
            <person name="Pearson M."/>
            <person name="Priest M."/>
            <person name="Roberts A."/>
            <person name="Saif S."/>
            <person name="Shea T."/>
            <person name="Sisk P."/>
            <person name="Sykes S."/>
            <person name="Wortman J."/>
            <person name="Nusbaum C."/>
            <person name="Birren B."/>
        </authorList>
    </citation>
    <scope>NUCLEOTIDE SEQUENCE [LARGE SCALE GENOMIC DNA]</scope>
    <source>
        <strain evidence="2 3">VD133</strain>
    </source>
</reference>
<dbReference type="Proteomes" id="UP000014018">
    <property type="component" value="Unassembled WGS sequence"/>
</dbReference>
<dbReference type="AlphaFoldDB" id="A0A9W5PKW2"/>
<keyword evidence="1" id="KW-1133">Transmembrane helix</keyword>
<evidence type="ECO:0000313" key="2">
    <source>
        <dbReference type="EMBL" id="EOO25743.1"/>
    </source>
</evidence>
<keyword evidence="1" id="KW-0472">Membrane</keyword>
<accession>A0A9W5PKW2</accession>